<reference evidence="1" key="2">
    <citation type="submission" date="2011-02" db="EMBL/GenBank/DDBJ databases">
        <authorList>
            <person name="MacLean D."/>
        </authorList>
    </citation>
    <scope>NUCLEOTIDE SEQUENCE</scope>
</reference>
<sequence>MPPPVCTVAHFDCWEASCLTASTTCSPLDHLSSFEVYTSMSKAVLIVIFLRIDGRSDRPKLQFQVCCYELWSKLESDGHFVLLAGERRCLRKSKIARICFNIRTLFSFLQNFAKCN</sequence>
<dbReference type="HOGENOM" id="CLU_146348_0_0_1"/>
<proteinExistence type="predicted"/>
<name>F0WWD7_9STRA</name>
<accession>F0WWD7</accession>
<protein>
    <submittedName>
        <fullName evidence="1">AlNc14C319G10570 protein</fullName>
    </submittedName>
</protein>
<organism evidence="1">
    <name type="scientific">Albugo laibachii Nc14</name>
    <dbReference type="NCBI Taxonomy" id="890382"/>
    <lineage>
        <taxon>Eukaryota</taxon>
        <taxon>Sar</taxon>
        <taxon>Stramenopiles</taxon>
        <taxon>Oomycota</taxon>
        <taxon>Peronosporomycetes</taxon>
        <taxon>Albuginales</taxon>
        <taxon>Albuginaceae</taxon>
        <taxon>Albugo</taxon>
    </lineage>
</organism>
<reference evidence="1" key="1">
    <citation type="journal article" date="2011" name="PLoS Biol.">
        <title>Gene gain and loss during evolution of obligate parasitism in the white rust pathogen of Arabidopsis thaliana.</title>
        <authorList>
            <person name="Kemen E."/>
            <person name="Gardiner A."/>
            <person name="Schultz-Larsen T."/>
            <person name="Kemen A.C."/>
            <person name="Balmuth A.L."/>
            <person name="Robert-Seilaniantz A."/>
            <person name="Bailey K."/>
            <person name="Holub E."/>
            <person name="Studholme D.J."/>
            <person name="Maclean D."/>
            <person name="Jones J.D."/>
        </authorList>
    </citation>
    <scope>NUCLEOTIDE SEQUENCE</scope>
</reference>
<evidence type="ECO:0000313" key="1">
    <source>
        <dbReference type="EMBL" id="CCA25757.1"/>
    </source>
</evidence>
<dbReference type="AlphaFoldDB" id="F0WWD7"/>
<dbReference type="EMBL" id="FR824364">
    <property type="protein sequence ID" value="CCA25757.1"/>
    <property type="molecule type" value="Genomic_DNA"/>
</dbReference>
<gene>
    <name evidence="1" type="primary">AlNc14C319G10570</name>
    <name evidence="1" type="ORF">ALNC14_119010</name>
</gene>